<keyword evidence="2 4" id="KW-0808">Transferase</keyword>
<dbReference type="PANTHER" id="PTHR30098">
    <property type="entry name" value="LEUCYL/PHENYLALANYL-TRNA--PROTEIN TRANSFERASE"/>
    <property type="match status" value="1"/>
</dbReference>
<comment type="subcellular location">
    <subcellularLocation>
        <location evidence="4">Cytoplasm</location>
    </subcellularLocation>
</comment>
<sequence length="266" mass="28851">MICELFGDVGDWPDQDLIGFTAGLDADLTLAAYASGVFPMPLHESGYEGIGWWSPMRRGILPLSGLHVSRSLRKSLGRYTTSVDRAFARVLDGCADPSRPHGWIDEDIRAVYTELHERGRVHSVETWDGRGRLVGGLYGVGVRGLFAGESMFHDPRYGRDASKTALVRLVDELSADGAGRLLDMQWLTPHLAGLGGVEVPRRRYLELLGRALECADVAWPAPATSVSRARSALESYERRALESSERSATGSHGCGVPGRCGGRAAS</sequence>
<dbReference type="GO" id="GO:0008914">
    <property type="term" value="F:leucyl-tRNA--protein transferase activity"/>
    <property type="evidence" value="ECO:0007669"/>
    <property type="project" value="UniProtKB-UniRule"/>
</dbReference>
<keyword evidence="1 4" id="KW-0963">Cytoplasm</keyword>
<keyword evidence="3 4" id="KW-0012">Acyltransferase</keyword>
<dbReference type="GeneID" id="95360007"/>
<dbReference type="Gene3D" id="3.40.630.70">
    <property type="entry name" value="Leucyl/phenylalanyl-tRNA-protein transferase, C-terminal domain"/>
    <property type="match status" value="1"/>
</dbReference>
<comment type="caution">
    <text evidence="6">The sequence shown here is derived from an EMBL/GenBank/DDBJ whole genome shotgun (WGS) entry which is preliminary data.</text>
</comment>
<dbReference type="EMBL" id="ACVN02000233">
    <property type="protein sequence ID" value="ERK53622.1"/>
    <property type="molecule type" value="Genomic_DNA"/>
</dbReference>
<feature type="compositionally biased region" description="Gly residues" evidence="5">
    <location>
        <begin position="252"/>
        <end position="266"/>
    </location>
</feature>
<keyword evidence="7" id="KW-1185">Reference proteome</keyword>
<evidence type="ECO:0000313" key="7">
    <source>
        <dbReference type="Proteomes" id="UP000017052"/>
    </source>
</evidence>
<feature type="region of interest" description="Disordered" evidence="5">
    <location>
        <begin position="241"/>
        <end position="266"/>
    </location>
</feature>
<dbReference type="RefSeq" id="WP_021798152.1">
    <property type="nucleotide sequence ID" value="NZ_ACVN02000233.1"/>
</dbReference>
<protein>
    <recommendedName>
        <fullName evidence="4">Leucyl/phenylalanyl-tRNA--protein transferase</fullName>
        <ecNumber evidence="4">2.3.2.6</ecNumber>
    </recommendedName>
    <alternativeName>
        <fullName evidence="4">L/F-transferase</fullName>
    </alternativeName>
    <alternativeName>
        <fullName evidence="4">Leucyltransferase</fullName>
    </alternativeName>
    <alternativeName>
        <fullName evidence="4">Phenyalanyltransferase</fullName>
    </alternativeName>
</protein>
<dbReference type="PANTHER" id="PTHR30098:SF2">
    <property type="entry name" value="LEUCYL_PHENYLALANYL-TRNA--PROTEIN TRANSFERASE"/>
    <property type="match status" value="1"/>
</dbReference>
<dbReference type="InterPro" id="IPR042203">
    <property type="entry name" value="Leu/Phe-tRNA_Trfase_C"/>
</dbReference>
<dbReference type="Gene3D" id="3.30.70.3550">
    <property type="entry name" value="Leucyl/phenylalanyl-tRNA-protein transferase, N-terminal domain"/>
    <property type="match status" value="1"/>
</dbReference>
<dbReference type="InterPro" id="IPR004616">
    <property type="entry name" value="Leu/Phe-tRNA_Trfase"/>
</dbReference>
<comment type="catalytic activity">
    <reaction evidence="4">
        <text>N-terminal L-arginyl-[protein] + L-leucyl-tRNA(Leu) = N-terminal L-leucyl-L-arginyl-[protein] + tRNA(Leu) + H(+)</text>
        <dbReference type="Rhea" id="RHEA:50416"/>
        <dbReference type="Rhea" id="RHEA-COMP:9613"/>
        <dbReference type="Rhea" id="RHEA-COMP:9622"/>
        <dbReference type="Rhea" id="RHEA-COMP:12672"/>
        <dbReference type="Rhea" id="RHEA-COMP:12673"/>
        <dbReference type="ChEBI" id="CHEBI:15378"/>
        <dbReference type="ChEBI" id="CHEBI:64719"/>
        <dbReference type="ChEBI" id="CHEBI:78442"/>
        <dbReference type="ChEBI" id="CHEBI:78494"/>
        <dbReference type="ChEBI" id="CHEBI:133044"/>
        <dbReference type="EC" id="2.3.2.6"/>
    </reaction>
</comment>
<dbReference type="Proteomes" id="UP000017052">
    <property type="component" value="Unassembled WGS sequence"/>
</dbReference>
<dbReference type="EC" id="2.3.2.6" evidence="4"/>
<organism evidence="6 7">
    <name type="scientific">Propionibacterium acidifaciens F0233</name>
    <dbReference type="NCBI Taxonomy" id="553198"/>
    <lineage>
        <taxon>Bacteria</taxon>
        <taxon>Bacillati</taxon>
        <taxon>Actinomycetota</taxon>
        <taxon>Actinomycetes</taxon>
        <taxon>Propionibacteriales</taxon>
        <taxon>Propionibacteriaceae</taxon>
        <taxon>Propionibacterium</taxon>
    </lineage>
</organism>
<dbReference type="HAMAP" id="MF_00688">
    <property type="entry name" value="Leu_Phe_trans"/>
    <property type="match status" value="1"/>
</dbReference>
<comment type="catalytic activity">
    <reaction evidence="4">
        <text>L-phenylalanyl-tRNA(Phe) + an N-terminal L-alpha-aminoacyl-[protein] = an N-terminal L-phenylalanyl-L-alpha-aminoacyl-[protein] + tRNA(Phe)</text>
        <dbReference type="Rhea" id="RHEA:43632"/>
        <dbReference type="Rhea" id="RHEA-COMP:9668"/>
        <dbReference type="Rhea" id="RHEA-COMP:9699"/>
        <dbReference type="Rhea" id="RHEA-COMP:10636"/>
        <dbReference type="Rhea" id="RHEA-COMP:10637"/>
        <dbReference type="ChEBI" id="CHEBI:78442"/>
        <dbReference type="ChEBI" id="CHEBI:78531"/>
        <dbReference type="ChEBI" id="CHEBI:78597"/>
        <dbReference type="ChEBI" id="CHEBI:83561"/>
        <dbReference type="EC" id="2.3.2.6"/>
    </reaction>
</comment>
<dbReference type="AlphaFoldDB" id="U2RSG2"/>
<comment type="function">
    <text evidence="4">Functions in the N-end rule pathway of protein degradation where it conjugates Leu, Phe and, less efficiently, Met from aminoacyl-tRNAs to the N-termini of proteins containing an N-terminal arginine or lysine.</text>
</comment>
<proteinExistence type="inferred from homology"/>
<name>U2RSG2_9ACTN</name>
<dbReference type="Pfam" id="PF03588">
    <property type="entry name" value="Leu_Phe_trans"/>
    <property type="match status" value="1"/>
</dbReference>
<evidence type="ECO:0000256" key="3">
    <source>
        <dbReference type="ARBA" id="ARBA00023315"/>
    </source>
</evidence>
<dbReference type="GO" id="GO:0030163">
    <property type="term" value="P:protein catabolic process"/>
    <property type="evidence" value="ECO:0007669"/>
    <property type="project" value="UniProtKB-UniRule"/>
</dbReference>
<evidence type="ECO:0000256" key="5">
    <source>
        <dbReference type="SAM" id="MobiDB-lite"/>
    </source>
</evidence>
<dbReference type="GO" id="GO:0005737">
    <property type="term" value="C:cytoplasm"/>
    <property type="evidence" value="ECO:0007669"/>
    <property type="project" value="UniProtKB-SubCell"/>
</dbReference>
<accession>U2RSG2</accession>
<gene>
    <name evidence="4 6" type="primary">aat</name>
    <name evidence="6" type="ORF">HMPREF0682_0156</name>
</gene>
<dbReference type="SUPFAM" id="SSF55729">
    <property type="entry name" value="Acyl-CoA N-acyltransferases (Nat)"/>
    <property type="match status" value="1"/>
</dbReference>
<dbReference type="InterPro" id="IPR042221">
    <property type="entry name" value="Leu/Phe-tRNA_Trfase_N"/>
</dbReference>
<dbReference type="InterPro" id="IPR016181">
    <property type="entry name" value="Acyl_CoA_acyltransferase"/>
</dbReference>
<evidence type="ECO:0000256" key="2">
    <source>
        <dbReference type="ARBA" id="ARBA00022679"/>
    </source>
</evidence>
<evidence type="ECO:0000256" key="4">
    <source>
        <dbReference type="HAMAP-Rule" id="MF_00688"/>
    </source>
</evidence>
<evidence type="ECO:0000313" key="6">
    <source>
        <dbReference type="EMBL" id="ERK53622.1"/>
    </source>
</evidence>
<reference evidence="6" key="1">
    <citation type="submission" date="2013-08" db="EMBL/GenBank/DDBJ databases">
        <authorList>
            <person name="Durkin A.S."/>
            <person name="Haft D.R."/>
            <person name="McCorrison J."/>
            <person name="Torralba M."/>
            <person name="Gillis M."/>
            <person name="Haft D.H."/>
            <person name="Methe B."/>
            <person name="Sutton G."/>
            <person name="Nelson K.E."/>
        </authorList>
    </citation>
    <scope>NUCLEOTIDE SEQUENCE [LARGE SCALE GENOMIC DNA]</scope>
    <source>
        <strain evidence="6">F0233</strain>
    </source>
</reference>
<dbReference type="OrthoDB" id="9790282at2"/>
<comment type="similarity">
    <text evidence="4">Belongs to the L/F-transferase family.</text>
</comment>
<comment type="catalytic activity">
    <reaction evidence="4">
        <text>N-terminal L-lysyl-[protein] + L-leucyl-tRNA(Leu) = N-terminal L-leucyl-L-lysyl-[protein] + tRNA(Leu) + H(+)</text>
        <dbReference type="Rhea" id="RHEA:12340"/>
        <dbReference type="Rhea" id="RHEA-COMP:9613"/>
        <dbReference type="Rhea" id="RHEA-COMP:9622"/>
        <dbReference type="Rhea" id="RHEA-COMP:12670"/>
        <dbReference type="Rhea" id="RHEA-COMP:12671"/>
        <dbReference type="ChEBI" id="CHEBI:15378"/>
        <dbReference type="ChEBI" id="CHEBI:65249"/>
        <dbReference type="ChEBI" id="CHEBI:78442"/>
        <dbReference type="ChEBI" id="CHEBI:78494"/>
        <dbReference type="ChEBI" id="CHEBI:133043"/>
        <dbReference type="EC" id="2.3.2.6"/>
    </reaction>
</comment>
<evidence type="ECO:0000256" key="1">
    <source>
        <dbReference type="ARBA" id="ARBA00022490"/>
    </source>
</evidence>
<dbReference type="NCBIfam" id="TIGR00667">
    <property type="entry name" value="aat"/>
    <property type="match status" value="1"/>
</dbReference>